<evidence type="ECO:0000313" key="2">
    <source>
        <dbReference type="Proteomes" id="UP001215280"/>
    </source>
</evidence>
<evidence type="ECO:0000313" key="1">
    <source>
        <dbReference type="EMBL" id="KAJ7722264.1"/>
    </source>
</evidence>
<organism evidence="1 2">
    <name type="scientific">Mycena maculata</name>
    <dbReference type="NCBI Taxonomy" id="230809"/>
    <lineage>
        <taxon>Eukaryota</taxon>
        <taxon>Fungi</taxon>
        <taxon>Dikarya</taxon>
        <taxon>Basidiomycota</taxon>
        <taxon>Agaricomycotina</taxon>
        <taxon>Agaricomycetes</taxon>
        <taxon>Agaricomycetidae</taxon>
        <taxon>Agaricales</taxon>
        <taxon>Marasmiineae</taxon>
        <taxon>Mycenaceae</taxon>
        <taxon>Mycena</taxon>
    </lineage>
</organism>
<keyword evidence="2" id="KW-1185">Reference proteome</keyword>
<accession>A0AAD7HJZ9</accession>
<name>A0AAD7HJZ9_9AGAR</name>
<gene>
    <name evidence="1" type="ORF">DFH07DRAFT_783855</name>
</gene>
<dbReference type="AlphaFoldDB" id="A0AAD7HJZ9"/>
<dbReference type="EMBL" id="JARJLG010000259">
    <property type="protein sequence ID" value="KAJ7722264.1"/>
    <property type="molecule type" value="Genomic_DNA"/>
</dbReference>
<proteinExistence type="predicted"/>
<sequence>MPAERPKTSPPRKPYLRSVAEPLWDINTSHDDGSPGLLAMLLTRPQLWRTREVQFPSDTCRSCGLLIAPLGYGAYRPAFHLAGELHPSPGCDVCKALHLSRGRSSVWTRETQVQIACCLFEDETQLEDISAQIEVMMKEYDIWVKTPYHRYEIPYDLL</sequence>
<reference evidence="1" key="1">
    <citation type="submission" date="2023-03" db="EMBL/GenBank/DDBJ databases">
        <title>Massive genome expansion in bonnet fungi (Mycena s.s.) driven by repeated elements and novel gene families across ecological guilds.</title>
        <authorList>
            <consortium name="Lawrence Berkeley National Laboratory"/>
            <person name="Harder C.B."/>
            <person name="Miyauchi S."/>
            <person name="Viragh M."/>
            <person name="Kuo A."/>
            <person name="Thoen E."/>
            <person name="Andreopoulos B."/>
            <person name="Lu D."/>
            <person name="Skrede I."/>
            <person name="Drula E."/>
            <person name="Henrissat B."/>
            <person name="Morin E."/>
            <person name="Kohler A."/>
            <person name="Barry K."/>
            <person name="LaButti K."/>
            <person name="Morin E."/>
            <person name="Salamov A."/>
            <person name="Lipzen A."/>
            <person name="Mereny Z."/>
            <person name="Hegedus B."/>
            <person name="Baldrian P."/>
            <person name="Stursova M."/>
            <person name="Weitz H."/>
            <person name="Taylor A."/>
            <person name="Grigoriev I.V."/>
            <person name="Nagy L.G."/>
            <person name="Martin F."/>
            <person name="Kauserud H."/>
        </authorList>
    </citation>
    <scope>NUCLEOTIDE SEQUENCE</scope>
    <source>
        <strain evidence="1">CBHHK188m</strain>
    </source>
</reference>
<comment type="caution">
    <text evidence="1">The sequence shown here is derived from an EMBL/GenBank/DDBJ whole genome shotgun (WGS) entry which is preliminary data.</text>
</comment>
<dbReference type="Proteomes" id="UP001215280">
    <property type="component" value="Unassembled WGS sequence"/>
</dbReference>
<protein>
    <submittedName>
        <fullName evidence="1">Uncharacterized protein</fullName>
    </submittedName>
</protein>